<protein>
    <submittedName>
        <fullName evidence="3">Uncharacterized protein</fullName>
    </submittedName>
</protein>
<feature type="compositionally biased region" description="Basic and acidic residues" evidence="1">
    <location>
        <begin position="1"/>
        <end position="24"/>
    </location>
</feature>
<feature type="transmembrane region" description="Helical" evidence="2">
    <location>
        <begin position="72"/>
        <end position="93"/>
    </location>
</feature>
<comment type="caution">
    <text evidence="3">The sequence shown here is derived from an EMBL/GenBank/DDBJ whole genome shotgun (WGS) entry which is preliminary data.</text>
</comment>
<evidence type="ECO:0000313" key="3">
    <source>
        <dbReference type="EMBL" id="KAF4465016.1"/>
    </source>
</evidence>
<sequence>MESHEKLLERDSPQLPEPKPEAPQRPKTYPGYSIYMVVSYFIGYFIRIWFALDLVRSDRWEGWDNASTLDKHVLRVPFVLTAAALGFIMHYVYCRYFART</sequence>
<proteinExistence type="predicted"/>
<keyword evidence="4" id="KW-1185">Reference proteome</keyword>
<dbReference type="AlphaFoldDB" id="A0A8H4PD44"/>
<dbReference type="EMBL" id="JAADYS010001108">
    <property type="protein sequence ID" value="KAF4465016.1"/>
    <property type="molecule type" value="Genomic_DNA"/>
</dbReference>
<gene>
    <name evidence="3" type="ORF">FALBO_8141</name>
</gene>
<name>A0A8H4PD44_9HYPO</name>
<keyword evidence="2" id="KW-0472">Membrane</keyword>
<dbReference type="Proteomes" id="UP000554235">
    <property type="component" value="Unassembled WGS sequence"/>
</dbReference>
<keyword evidence="2" id="KW-1133">Transmembrane helix</keyword>
<accession>A0A8H4PD44</accession>
<keyword evidence="2" id="KW-0812">Transmembrane</keyword>
<organism evidence="3 4">
    <name type="scientific">Fusarium albosuccineum</name>
    <dbReference type="NCBI Taxonomy" id="1237068"/>
    <lineage>
        <taxon>Eukaryota</taxon>
        <taxon>Fungi</taxon>
        <taxon>Dikarya</taxon>
        <taxon>Ascomycota</taxon>
        <taxon>Pezizomycotina</taxon>
        <taxon>Sordariomycetes</taxon>
        <taxon>Hypocreomycetidae</taxon>
        <taxon>Hypocreales</taxon>
        <taxon>Nectriaceae</taxon>
        <taxon>Fusarium</taxon>
        <taxon>Fusarium decemcellulare species complex</taxon>
    </lineage>
</organism>
<evidence type="ECO:0000313" key="4">
    <source>
        <dbReference type="Proteomes" id="UP000554235"/>
    </source>
</evidence>
<feature type="transmembrane region" description="Helical" evidence="2">
    <location>
        <begin position="32"/>
        <end position="52"/>
    </location>
</feature>
<evidence type="ECO:0000256" key="1">
    <source>
        <dbReference type="SAM" id="MobiDB-lite"/>
    </source>
</evidence>
<evidence type="ECO:0000256" key="2">
    <source>
        <dbReference type="SAM" id="Phobius"/>
    </source>
</evidence>
<reference evidence="3 4" key="1">
    <citation type="submission" date="2020-01" db="EMBL/GenBank/DDBJ databases">
        <title>Identification and distribution of gene clusters putatively required for synthesis of sphingolipid metabolism inhibitors in phylogenetically diverse species of the filamentous fungus Fusarium.</title>
        <authorList>
            <person name="Kim H.-S."/>
            <person name="Busman M."/>
            <person name="Brown D.W."/>
            <person name="Divon H."/>
            <person name="Uhlig S."/>
            <person name="Proctor R.H."/>
        </authorList>
    </citation>
    <scope>NUCLEOTIDE SEQUENCE [LARGE SCALE GENOMIC DNA]</scope>
    <source>
        <strain evidence="3 4">NRRL 20459</strain>
    </source>
</reference>
<feature type="region of interest" description="Disordered" evidence="1">
    <location>
        <begin position="1"/>
        <end position="28"/>
    </location>
</feature>